<evidence type="ECO:0000313" key="2">
    <source>
        <dbReference type="EMBL" id="HJC48103.1"/>
    </source>
</evidence>
<keyword evidence="1" id="KW-0472">Membrane</keyword>
<proteinExistence type="predicted"/>
<dbReference type="Proteomes" id="UP000823883">
    <property type="component" value="Unassembled WGS sequence"/>
</dbReference>
<keyword evidence="1" id="KW-1133">Transmembrane helix</keyword>
<dbReference type="EMBL" id="DWWL01000055">
    <property type="protein sequence ID" value="HJC48103.1"/>
    <property type="molecule type" value="Genomic_DNA"/>
</dbReference>
<evidence type="ECO:0000313" key="3">
    <source>
        <dbReference type="Proteomes" id="UP000823883"/>
    </source>
</evidence>
<gene>
    <name evidence="2" type="ORF">IAA04_08635</name>
</gene>
<organism evidence="2 3">
    <name type="scientific">Candidatus Lachnoclostridium pullistercoris</name>
    <dbReference type="NCBI Taxonomy" id="2838632"/>
    <lineage>
        <taxon>Bacteria</taxon>
        <taxon>Bacillati</taxon>
        <taxon>Bacillota</taxon>
        <taxon>Clostridia</taxon>
        <taxon>Lachnospirales</taxon>
        <taxon>Lachnospiraceae</taxon>
    </lineage>
</organism>
<name>A0A9D2T5T3_9FIRM</name>
<dbReference type="AlphaFoldDB" id="A0A9D2T5T3"/>
<reference evidence="2" key="1">
    <citation type="journal article" date="2021" name="PeerJ">
        <title>Extensive microbial diversity within the chicken gut microbiome revealed by metagenomics and culture.</title>
        <authorList>
            <person name="Gilroy R."/>
            <person name="Ravi A."/>
            <person name="Getino M."/>
            <person name="Pursley I."/>
            <person name="Horton D.L."/>
            <person name="Alikhan N.F."/>
            <person name="Baker D."/>
            <person name="Gharbi K."/>
            <person name="Hall N."/>
            <person name="Watson M."/>
            <person name="Adriaenssens E.M."/>
            <person name="Foster-Nyarko E."/>
            <person name="Jarju S."/>
            <person name="Secka A."/>
            <person name="Antonio M."/>
            <person name="Oren A."/>
            <person name="Chaudhuri R.R."/>
            <person name="La Ragione R."/>
            <person name="Hildebrand F."/>
            <person name="Pallen M.J."/>
        </authorList>
    </citation>
    <scope>NUCLEOTIDE SEQUENCE</scope>
    <source>
        <strain evidence="2">CHK183-5548</strain>
    </source>
</reference>
<feature type="transmembrane region" description="Helical" evidence="1">
    <location>
        <begin position="32"/>
        <end position="61"/>
    </location>
</feature>
<comment type="caution">
    <text evidence="2">The sequence shown here is derived from an EMBL/GenBank/DDBJ whole genome shotgun (WGS) entry which is preliminary data.</text>
</comment>
<sequence length="104" mass="11585">MDNMNYGNGYDQYSQMNQNGEVMVPEPKVKDFLLWLLLPSVLGFFTCGIGSLILLIVWAFSGKNHVRGNFAKAQLIVLAITIVLAVLFYLLFGAAVLLGMNSYY</sequence>
<protein>
    <submittedName>
        <fullName evidence="2">Uncharacterized protein</fullName>
    </submittedName>
</protein>
<reference evidence="2" key="2">
    <citation type="submission" date="2021-04" db="EMBL/GenBank/DDBJ databases">
        <authorList>
            <person name="Gilroy R."/>
        </authorList>
    </citation>
    <scope>NUCLEOTIDE SEQUENCE</scope>
    <source>
        <strain evidence="2">CHK183-5548</strain>
    </source>
</reference>
<keyword evidence="1" id="KW-0812">Transmembrane</keyword>
<evidence type="ECO:0000256" key="1">
    <source>
        <dbReference type="SAM" id="Phobius"/>
    </source>
</evidence>
<feature type="transmembrane region" description="Helical" evidence="1">
    <location>
        <begin position="73"/>
        <end position="98"/>
    </location>
</feature>
<accession>A0A9D2T5T3</accession>